<proteinExistence type="predicted"/>
<dbReference type="RefSeq" id="WP_148071661.1">
    <property type="nucleotide sequence ID" value="NZ_CP042913.1"/>
</dbReference>
<dbReference type="EMBL" id="CP042913">
    <property type="protein sequence ID" value="QEG32835.1"/>
    <property type="molecule type" value="Genomic_DNA"/>
</dbReference>
<dbReference type="KEGG" id="bgok:Pr1d_00960"/>
<dbReference type="OrthoDB" id="284970at2"/>
<protein>
    <submittedName>
        <fullName evidence="1">Uncharacterized protein</fullName>
    </submittedName>
</protein>
<sequence>MCKGISILKARLKQELFDQYELEQRITSRGAGAQPELHFMYTDPVVQLPVIHDGQLVIYEWGNRGNKESKLPRTGWCRLESLKAGKWRWLSPEKIIIPANFGLEKSVWFQINEGMQGVVVHDEQERPHAYMLTQPASHYYQTMTRHERMPILIDQEI</sequence>
<name>A0A5B9Q5M2_9BACT</name>
<keyword evidence="2" id="KW-1185">Reference proteome</keyword>
<evidence type="ECO:0000313" key="2">
    <source>
        <dbReference type="Proteomes" id="UP000323917"/>
    </source>
</evidence>
<dbReference type="AlphaFoldDB" id="A0A5B9Q5M2"/>
<accession>A0A5B9Q5M2</accession>
<dbReference type="Proteomes" id="UP000323917">
    <property type="component" value="Chromosome"/>
</dbReference>
<reference evidence="1 2" key="1">
    <citation type="submission" date="2019-08" db="EMBL/GenBank/DDBJ databases">
        <title>Deep-cultivation of Planctomycetes and their phenomic and genomic characterization uncovers novel biology.</title>
        <authorList>
            <person name="Wiegand S."/>
            <person name="Jogler M."/>
            <person name="Boedeker C."/>
            <person name="Pinto D."/>
            <person name="Vollmers J."/>
            <person name="Rivas-Marin E."/>
            <person name="Kohn T."/>
            <person name="Peeters S.H."/>
            <person name="Heuer A."/>
            <person name="Rast P."/>
            <person name="Oberbeckmann S."/>
            <person name="Bunk B."/>
            <person name="Jeske O."/>
            <person name="Meyerdierks A."/>
            <person name="Storesund J.E."/>
            <person name="Kallscheuer N."/>
            <person name="Luecker S."/>
            <person name="Lage O.M."/>
            <person name="Pohl T."/>
            <person name="Merkel B.J."/>
            <person name="Hornburger P."/>
            <person name="Mueller R.-W."/>
            <person name="Bruemmer F."/>
            <person name="Labrenz M."/>
            <person name="Spormann A.M."/>
            <person name="Op den Camp H."/>
            <person name="Overmann J."/>
            <person name="Amann R."/>
            <person name="Jetten M.S.M."/>
            <person name="Mascher T."/>
            <person name="Medema M.H."/>
            <person name="Devos D.P."/>
            <person name="Kaster A.-K."/>
            <person name="Ovreas L."/>
            <person name="Rohde M."/>
            <person name="Galperin M.Y."/>
            <person name="Jogler C."/>
        </authorList>
    </citation>
    <scope>NUCLEOTIDE SEQUENCE [LARGE SCALE GENOMIC DNA]</scope>
    <source>
        <strain evidence="1 2">Pr1d</strain>
    </source>
</reference>
<organism evidence="1 2">
    <name type="scientific">Bythopirellula goksoeyrii</name>
    <dbReference type="NCBI Taxonomy" id="1400387"/>
    <lineage>
        <taxon>Bacteria</taxon>
        <taxon>Pseudomonadati</taxon>
        <taxon>Planctomycetota</taxon>
        <taxon>Planctomycetia</taxon>
        <taxon>Pirellulales</taxon>
        <taxon>Lacipirellulaceae</taxon>
        <taxon>Bythopirellula</taxon>
    </lineage>
</organism>
<evidence type="ECO:0000313" key="1">
    <source>
        <dbReference type="EMBL" id="QEG32835.1"/>
    </source>
</evidence>
<gene>
    <name evidence="1" type="ORF">Pr1d_00960</name>
</gene>